<feature type="region of interest" description="Disordered" evidence="17">
    <location>
        <begin position="1"/>
        <end position="33"/>
    </location>
</feature>
<dbReference type="EC" id="1.14.11.27" evidence="4"/>
<feature type="region of interest" description="Disordered" evidence="17">
    <location>
        <begin position="1399"/>
        <end position="1421"/>
    </location>
</feature>
<feature type="region of interest" description="Disordered" evidence="17">
    <location>
        <begin position="1229"/>
        <end position="1315"/>
    </location>
</feature>
<evidence type="ECO:0000256" key="6">
    <source>
        <dbReference type="ARBA" id="ARBA00022723"/>
    </source>
</evidence>
<feature type="compositionally biased region" description="Basic residues" evidence="17">
    <location>
        <begin position="311"/>
        <end position="320"/>
    </location>
</feature>
<protein>
    <recommendedName>
        <fullName evidence="5">JmjC domain-containing histone demethylation protein 1</fullName>
        <ecNumber evidence="4">1.14.11.27</ecNumber>
    </recommendedName>
    <alternativeName>
        <fullName evidence="14">[Histone-H3]-lysine-36 demethylase 1</fullName>
    </alternativeName>
</protein>
<dbReference type="Gene3D" id="2.60.120.650">
    <property type="entry name" value="Cupin"/>
    <property type="match status" value="2"/>
</dbReference>
<evidence type="ECO:0000256" key="1">
    <source>
        <dbReference type="ARBA" id="ARBA00001954"/>
    </source>
</evidence>
<dbReference type="Proteomes" id="UP001310594">
    <property type="component" value="Unassembled WGS sequence"/>
</dbReference>
<keyword evidence="10" id="KW-0408">Iron</keyword>
<dbReference type="InterPro" id="IPR019786">
    <property type="entry name" value="Zinc_finger_PHD-type_CS"/>
</dbReference>
<comment type="similarity">
    <text evidence="3">Belongs to the JHDM1 histone demethylase family.</text>
</comment>
<keyword evidence="13" id="KW-0539">Nucleus</keyword>
<feature type="region of interest" description="Disordered" evidence="17">
    <location>
        <begin position="1471"/>
        <end position="1566"/>
    </location>
</feature>
<feature type="region of interest" description="Disordered" evidence="17">
    <location>
        <begin position="99"/>
        <end position="163"/>
    </location>
</feature>
<evidence type="ECO:0000256" key="5">
    <source>
        <dbReference type="ARBA" id="ARBA00015153"/>
    </source>
</evidence>
<dbReference type="CDD" id="cd00067">
    <property type="entry name" value="GAL4"/>
    <property type="match status" value="1"/>
</dbReference>
<dbReference type="EMBL" id="JAVRQU010000004">
    <property type="protein sequence ID" value="KAK5704281.1"/>
    <property type="molecule type" value="Genomic_DNA"/>
</dbReference>
<evidence type="ECO:0000256" key="14">
    <source>
        <dbReference type="ARBA" id="ARBA00031083"/>
    </source>
</evidence>
<dbReference type="CDD" id="cd15517">
    <property type="entry name" value="PHD_TCF19_like"/>
    <property type="match status" value="1"/>
</dbReference>
<evidence type="ECO:0000259" key="19">
    <source>
        <dbReference type="PROSITE" id="PS51184"/>
    </source>
</evidence>
<evidence type="ECO:0000256" key="15">
    <source>
        <dbReference type="ARBA" id="ARBA00047915"/>
    </source>
</evidence>
<evidence type="ECO:0000256" key="8">
    <source>
        <dbReference type="ARBA" id="ARBA00022833"/>
    </source>
</evidence>
<dbReference type="InterPro" id="IPR011011">
    <property type="entry name" value="Znf_FYVE_PHD"/>
</dbReference>
<dbReference type="SUPFAM" id="SSF51197">
    <property type="entry name" value="Clavaminate synthase-like"/>
    <property type="match status" value="1"/>
</dbReference>
<feature type="compositionally biased region" description="Low complexity" evidence="17">
    <location>
        <begin position="226"/>
        <end position="246"/>
    </location>
</feature>
<feature type="compositionally biased region" description="Polar residues" evidence="17">
    <location>
        <begin position="364"/>
        <end position="383"/>
    </location>
</feature>
<dbReference type="InterPro" id="IPR019787">
    <property type="entry name" value="Znf_PHD-finger"/>
</dbReference>
<feature type="compositionally biased region" description="Polar residues" evidence="17">
    <location>
        <begin position="1"/>
        <end position="10"/>
    </location>
</feature>
<organism evidence="20 21">
    <name type="scientific">Elasticomyces elasticus</name>
    <dbReference type="NCBI Taxonomy" id="574655"/>
    <lineage>
        <taxon>Eukaryota</taxon>
        <taxon>Fungi</taxon>
        <taxon>Dikarya</taxon>
        <taxon>Ascomycota</taxon>
        <taxon>Pezizomycotina</taxon>
        <taxon>Dothideomycetes</taxon>
        <taxon>Dothideomycetidae</taxon>
        <taxon>Mycosphaerellales</taxon>
        <taxon>Teratosphaeriaceae</taxon>
        <taxon>Elasticomyces</taxon>
    </lineage>
</organism>
<evidence type="ECO:0000259" key="18">
    <source>
        <dbReference type="PROSITE" id="PS50016"/>
    </source>
</evidence>
<evidence type="ECO:0000256" key="11">
    <source>
        <dbReference type="ARBA" id="ARBA00023015"/>
    </source>
</evidence>
<keyword evidence="12" id="KW-0804">Transcription</keyword>
<accession>A0AAN7VUL9</accession>
<dbReference type="PANTHER" id="PTHR23123">
    <property type="entry name" value="PHD/F-BOX CONTAINING PROTEIN"/>
    <property type="match status" value="1"/>
</dbReference>
<feature type="compositionally biased region" description="Low complexity" evidence="17">
    <location>
        <begin position="1024"/>
        <end position="1033"/>
    </location>
</feature>
<evidence type="ECO:0000256" key="3">
    <source>
        <dbReference type="ARBA" id="ARBA00008037"/>
    </source>
</evidence>
<evidence type="ECO:0000256" key="16">
    <source>
        <dbReference type="PROSITE-ProRule" id="PRU00146"/>
    </source>
</evidence>
<dbReference type="Pfam" id="PF02373">
    <property type="entry name" value="JmjC"/>
    <property type="match status" value="1"/>
</dbReference>
<evidence type="ECO:0000256" key="13">
    <source>
        <dbReference type="ARBA" id="ARBA00023242"/>
    </source>
</evidence>
<evidence type="ECO:0000256" key="2">
    <source>
        <dbReference type="ARBA" id="ARBA00004123"/>
    </source>
</evidence>
<feature type="compositionally biased region" description="Pro residues" evidence="17">
    <location>
        <begin position="15"/>
        <end position="28"/>
    </location>
</feature>
<keyword evidence="9 20" id="KW-0560">Oxidoreductase</keyword>
<evidence type="ECO:0000256" key="7">
    <source>
        <dbReference type="ARBA" id="ARBA00022771"/>
    </source>
</evidence>
<feature type="compositionally biased region" description="Low complexity" evidence="17">
    <location>
        <begin position="1288"/>
        <end position="1299"/>
    </location>
</feature>
<feature type="domain" description="PHD-type" evidence="18">
    <location>
        <begin position="420"/>
        <end position="479"/>
    </location>
</feature>
<dbReference type="Pfam" id="PF00628">
    <property type="entry name" value="PHD"/>
    <property type="match status" value="1"/>
</dbReference>
<dbReference type="GO" id="GO:0008270">
    <property type="term" value="F:zinc ion binding"/>
    <property type="evidence" value="ECO:0007669"/>
    <property type="project" value="UniProtKB-KW"/>
</dbReference>
<feature type="region of interest" description="Disordered" evidence="17">
    <location>
        <begin position="568"/>
        <end position="591"/>
    </location>
</feature>
<keyword evidence="11" id="KW-0805">Transcription regulation</keyword>
<feature type="region of interest" description="Disordered" evidence="17">
    <location>
        <begin position="1011"/>
        <end position="1070"/>
    </location>
</feature>
<keyword evidence="7 16" id="KW-0863">Zinc-finger</keyword>
<evidence type="ECO:0000256" key="12">
    <source>
        <dbReference type="ARBA" id="ARBA00023163"/>
    </source>
</evidence>
<comment type="caution">
    <text evidence="20">The sequence shown here is derived from an EMBL/GenBank/DDBJ whole genome shotgun (WGS) entry which is preliminary data.</text>
</comment>
<evidence type="ECO:0000256" key="9">
    <source>
        <dbReference type="ARBA" id="ARBA00023002"/>
    </source>
</evidence>
<evidence type="ECO:0000256" key="10">
    <source>
        <dbReference type="ARBA" id="ARBA00023004"/>
    </source>
</evidence>
<dbReference type="PROSITE" id="PS01359">
    <property type="entry name" value="ZF_PHD_1"/>
    <property type="match status" value="1"/>
</dbReference>
<dbReference type="GO" id="GO:0140680">
    <property type="term" value="F:histone H3K36me/H3K36me2 demethylase activity"/>
    <property type="evidence" value="ECO:0007669"/>
    <property type="project" value="UniProtKB-EC"/>
</dbReference>
<dbReference type="PROSITE" id="PS51184">
    <property type="entry name" value="JMJC"/>
    <property type="match status" value="1"/>
</dbReference>
<proteinExistence type="inferred from homology"/>
<feature type="compositionally biased region" description="Polar residues" evidence="17">
    <location>
        <begin position="102"/>
        <end position="113"/>
    </location>
</feature>
<dbReference type="SMART" id="SM00558">
    <property type="entry name" value="JmjC"/>
    <property type="match status" value="1"/>
</dbReference>
<feature type="compositionally biased region" description="Basic and acidic residues" evidence="17">
    <location>
        <begin position="1522"/>
        <end position="1548"/>
    </location>
</feature>
<sequence length="1566" mass="174761">MAHQQHNQFWKTPVGGPPPPRQRSPSPPSAFIEPLSPKIAQQKLPALEPTFNYPAVTQVAYHVQPEQHYTATPKSRELKHHRTPSIDTLAEAALAVSPGYGLNNSGTYQQDRTYTYGYPTRPSYGASEPPHKRSRSELLPSPQVGAYASRPATSYDNHTAHQGGYDSRVEEAALLLNFRTGGWPSNGNAMSPPQAPAMAAPRPHANSYPHQPVRYLPQPEATAYAQLLPPFKPQQLPQQRPTLPSPEQTLDESYGGINEEIEHLMPDGDPINVDVGKKAPPQQTHTPPDENTSRGQSVDAASVANSDVSRSRRRLPKGKAKGAAAKKAGTDKAATKRAVARKKTPDRAKTVKKSEQGASEVVATKSSAARRNSMSHASLTSHDNIVPPVRSQSVPRDTPMLIRQPTQPKSTKRQADVTASTVCAGCSIAREAAIANSVMDEWISCNGCTKWFHIDCAGFKKAQEIKDVDKYFCEACEPKHGKTTYVRKSTRAHASVDYAELQRGVLKTSEDSAEHHYIQPIKDGTFVFDPETFPRMRPELVTREFFEKSGAFVEPICIPAEWNPRPWNEKARRHEDDASDESKEDACMGDHHPEEFEYDTVLDDGQDRLDMVMPEGLTVRHVCNLVGAETPLDVIDVKTQNSGAKMNLGRWADYYEQAGEDKPIRNVISLEVSQSKLGRLLRRPKVVRDIDLQDSVWPQEEKDKGKWPKVQYYCLMSVADSYTDFHIDFGGSSVYYHILKGKKTFFFIPPKQKHLKAYEEWNESPQQNYTFLPSITKECYRVDLSEGDTMLIPSGWIHAVWTPETSLVIGGNFLTRMSYRNQFRVVDIEKANHTPMKFRYPFFQRIMWYTVIQYLSLDPLPSEVSEQFQVGNRFDREIPIWQDFDGDIAASDVRVGARNDRYYARDELDGLPDLMNYIWRTVMTVLGRVEGISEDQKKRINASIPKGYGEPLEIAKTFALWVAWKRGSFPPDWAHPDFALDIIKEDRPKKPLNARQMRDLERKAAIDAWRVAPDRQSQRVISKTSTAPAPTAPMANRGASAHSPAPPSITTSHSSEDHQNPHPQHQQTPSYASPQALMMTSTIPGQHFSTPKTSVLGPKRVACDTCRKRRIRCKHKDDVLQVTPEAMPSLPTVTSWQSQPPTDLHDNIIVNGRYSDGQHDMTEGTPGVNGDAPGPLPGTNAYISANIPMAMNGVAIFGGEQQKRGRSKACFECRRSKRRCVHDENGNVDATKAAEPPVPRGSIKKRLSDGSGSPNVVRRSSEDGNHQTPPHQGGMTGVLMPMTQVTYPAQQPDRAQPPQIVHHPPEDEQEQQHQHPEIDPSLFAYNDTVEDGAYTHHSYPYPEPEQPRPFTSEGYPSLEQIASEVLDMNGHADEGDYIDKQLNAMSYERLKAQQRANAHLGNGQSNGGPVQPTDSEDSAVSFSQLQTNDISHDLERSVDDRLREALAVNDGSTYQTLAPRQVAVAEMTNGLTNGAHHPSSSLPLYQPPAPLSQSPEQTKRQPVATAEPSSQKRKRQSFSTEPHSKKVRMDAVAAHRESSPQETDDQRMARLIQQEGLGLRRRSSRT</sequence>
<comment type="subcellular location">
    <subcellularLocation>
        <location evidence="2">Nucleus</location>
    </subcellularLocation>
</comment>
<evidence type="ECO:0000256" key="17">
    <source>
        <dbReference type="SAM" id="MobiDB-lite"/>
    </source>
</evidence>
<dbReference type="SMART" id="SM00249">
    <property type="entry name" value="PHD"/>
    <property type="match status" value="1"/>
</dbReference>
<feature type="compositionally biased region" description="Basic and acidic residues" evidence="17">
    <location>
        <begin position="1303"/>
        <end position="1315"/>
    </location>
</feature>
<gene>
    <name evidence="20" type="primary">JHD1</name>
    <name evidence="20" type="ORF">LTR97_003296</name>
</gene>
<evidence type="ECO:0000256" key="4">
    <source>
        <dbReference type="ARBA" id="ARBA00013246"/>
    </source>
</evidence>
<dbReference type="PROSITE" id="PS50016">
    <property type="entry name" value="ZF_PHD_2"/>
    <property type="match status" value="1"/>
</dbReference>
<evidence type="ECO:0000313" key="21">
    <source>
        <dbReference type="Proteomes" id="UP001310594"/>
    </source>
</evidence>
<dbReference type="InterPro" id="IPR001138">
    <property type="entry name" value="Zn2Cys6_DnaBD"/>
</dbReference>
<name>A0AAN7VUL9_9PEZI</name>
<feature type="region of interest" description="Disordered" evidence="17">
    <location>
        <begin position="184"/>
        <end position="415"/>
    </location>
</feature>
<dbReference type="GO" id="GO:0005634">
    <property type="term" value="C:nucleus"/>
    <property type="evidence" value="ECO:0007669"/>
    <property type="project" value="UniProtKB-SubCell"/>
</dbReference>
<dbReference type="InterPro" id="IPR050690">
    <property type="entry name" value="JHDM1_Histone_Demethylase"/>
</dbReference>
<dbReference type="InterPro" id="IPR003347">
    <property type="entry name" value="JmjC_dom"/>
</dbReference>
<reference evidence="20" key="1">
    <citation type="submission" date="2023-08" db="EMBL/GenBank/DDBJ databases">
        <title>Black Yeasts Isolated from many extreme environments.</title>
        <authorList>
            <person name="Coleine C."/>
            <person name="Stajich J.E."/>
            <person name="Selbmann L."/>
        </authorList>
    </citation>
    <scope>NUCLEOTIDE SEQUENCE</scope>
    <source>
        <strain evidence="20">CCFEE 5810</strain>
    </source>
</reference>
<keyword evidence="8" id="KW-0862">Zinc</keyword>
<dbReference type="GO" id="GO:0000981">
    <property type="term" value="F:DNA-binding transcription factor activity, RNA polymerase II-specific"/>
    <property type="evidence" value="ECO:0007669"/>
    <property type="project" value="InterPro"/>
</dbReference>
<dbReference type="InterPro" id="IPR001965">
    <property type="entry name" value="Znf_PHD"/>
</dbReference>
<feature type="domain" description="JmjC" evidence="19">
    <location>
        <begin position="672"/>
        <end position="830"/>
    </location>
</feature>
<feature type="compositionally biased region" description="Low complexity" evidence="17">
    <location>
        <begin position="196"/>
        <end position="205"/>
    </location>
</feature>
<evidence type="ECO:0000313" key="20">
    <source>
        <dbReference type="EMBL" id="KAK5704281.1"/>
    </source>
</evidence>
<keyword evidence="6" id="KW-0479">Metal-binding</keyword>
<feature type="compositionally biased region" description="Basic and acidic residues" evidence="17">
    <location>
        <begin position="343"/>
        <end position="355"/>
    </location>
</feature>
<dbReference type="SUPFAM" id="SSF57903">
    <property type="entry name" value="FYVE/PHD zinc finger"/>
    <property type="match status" value="1"/>
</dbReference>
<comment type="catalytic activity">
    <reaction evidence="15">
        <text>N(6),N(6)-dimethyl-L-lysyl(36)-[histone H3] + 2 2-oxoglutarate + 2 O2 = L-lysyl(36)-[histone H3] + 2 formaldehyde + 2 succinate + 2 CO2</text>
        <dbReference type="Rhea" id="RHEA:42032"/>
        <dbReference type="Rhea" id="RHEA-COMP:9785"/>
        <dbReference type="Rhea" id="RHEA-COMP:9787"/>
        <dbReference type="ChEBI" id="CHEBI:15379"/>
        <dbReference type="ChEBI" id="CHEBI:16526"/>
        <dbReference type="ChEBI" id="CHEBI:16810"/>
        <dbReference type="ChEBI" id="CHEBI:16842"/>
        <dbReference type="ChEBI" id="CHEBI:29969"/>
        <dbReference type="ChEBI" id="CHEBI:30031"/>
        <dbReference type="ChEBI" id="CHEBI:61976"/>
        <dbReference type="EC" id="1.14.11.27"/>
    </reaction>
</comment>
<comment type="cofactor">
    <cofactor evidence="1">
        <name>Fe(2+)</name>
        <dbReference type="ChEBI" id="CHEBI:29033"/>
    </cofactor>
</comment>